<organism evidence="4">
    <name type="scientific">Heliothis virescens</name>
    <name type="common">Tobacco budworm moth</name>
    <dbReference type="NCBI Taxonomy" id="7102"/>
    <lineage>
        <taxon>Eukaryota</taxon>
        <taxon>Metazoa</taxon>
        <taxon>Ecdysozoa</taxon>
        <taxon>Arthropoda</taxon>
        <taxon>Hexapoda</taxon>
        <taxon>Insecta</taxon>
        <taxon>Pterygota</taxon>
        <taxon>Neoptera</taxon>
        <taxon>Endopterygota</taxon>
        <taxon>Lepidoptera</taxon>
        <taxon>Glossata</taxon>
        <taxon>Ditrysia</taxon>
        <taxon>Noctuoidea</taxon>
        <taxon>Noctuidae</taxon>
        <taxon>Heliothinae</taxon>
        <taxon>Heliothis</taxon>
    </lineage>
</organism>
<protein>
    <recommendedName>
        <fullName evidence="3">CCHC-type domain-containing protein</fullName>
    </recommendedName>
</protein>
<keyword evidence="1" id="KW-0862">Zinc</keyword>
<evidence type="ECO:0000259" key="3">
    <source>
        <dbReference type="PROSITE" id="PS50158"/>
    </source>
</evidence>
<dbReference type="AlphaFoldDB" id="A0A2A4K3A2"/>
<dbReference type="SMART" id="SM00343">
    <property type="entry name" value="ZnF_C2HC"/>
    <property type="match status" value="1"/>
</dbReference>
<accession>A0A2A4K3A2</accession>
<dbReference type="STRING" id="7102.A0A2A4K3A2"/>
<reference evidence="4" key="1">
    <citation type="submission" date="2017-09" db="EMBL/GenBank/DDBJ databases">
        <title>Contemporary evolution of a Lepidopteran species, Heliothis virescens, in response to modern agricultural practices.</title>
        <authorList>
            <person name="Fritz M.L."/>
            <person name="Deyonke A.M."/>
            <person name="Papanicolaou A."/>
            <person name="Micinski S."/>
            <person name="Westbrook J."/>
            <person name="Gould F."/>
        </authorList>
    </citation>
    <scope>NUCLEOTIDE SEQUENCE [LARGE SCALE GENOMIC DNA]</scope>
    <source>
        <strain evidence="4">HvINT-</strain>
        <tissue evidence="4">Whole body</tissue>
    </source>
</reference>
<gene>
    <name evidence="4" type="ORF">B5V51_5151</name>
</gene>
<dbReference type="PROSITE" id="PS50158">
    <property type="entry name" value="ZF_CCHC"/>
    <property type="match status" value="1"/>
</dbReference>
<dbReference type="GO" id="GO:0003676">
    <property type="term" value="F:nucleic acid binding"/>
    <property type="evidence" value="ECO:0007669"/>
    <property type="project" value="InterPro"/>
</dbReference>
<feature type="domain" description="CCHC-type" evidence="3">
    <location>
        <begin position="204"/>
        <end position="220"/>
    </location>
</feature>
<comment type="caution">
    <text evidence="4">The sequence shown here is derived from an EMBL/GenBank/DDBJ whole genome shotgun (WGS) entry which is preliminary data.</text>
</comment>
<feature type="region of interest" description="Disordered" evidence="2">
    <location>
        <begin position="256"/>
        <end position="301"/>
    </location>
</feature>
<evidence type="ECO:0000313" key="4">
    <source>
        <dbReference type="EMBL" id="PCG78150.1"/>
    </source>
</evidence>
<dbReference type="InterPro" id="IPR036875">
    <property type="entry name" value="Znf_CCHC_sf"/>
</dbReference>
<dbReference type="PANTHER" id="PTHR47481:SF14">
    <property type="entry name" value="RETROTRANSPOSON COPIA-LIKE N-TERMINAL DOMAIN-CONTAINING PROTEIN"/>
    <property type="match status" value="1"/>
</dbReference>
<keyword evidence="1" id="KW-0479">Metal-binding</keyword>
<evidence type="ECO:0000256" key="2">
    <source>
        <dbReference type="SAM" id="MobiDB-lite"/>
    </source>
</evidence>
<dbReference type="InterPro" id="IPR001878">
    <property type="entry name" value="Znf_CCHC"/>
</dbReference>
<dbReference type="EMBL" id="NWSH01000234">
    <property type="protein sequence ID" value="PCG78150.1"/>
    <property type="molecule type" value="Genomic_DNA"/>
</dbReference>
<dbReference type="GO" id="GO:0008270">
    <property type="term" value="F:zinc ion binding"/>
    <property type="evidence" value="ECO:0007669"/>
    <property type="project" value="UniProtKB-KW"/>
</dbReference>
<feature type="compositionally biased region" description="Basic and acidic residues" evidence="2">
    <location>
        <begin position="214"/>
        <end position="225"/>
    </location>
</feature>
<sequence>MADVSATTGSSIPIQKLKGIEDYNNWKFTMKMLLMHEDLDECIATEAGSSDKKKNQKALAKICLSVHTSAFPHVRNAKTAFEAWHNLQRAFEDKGLCRRLSLLRSLFGTKLGENTSMEGYLSKITNLSQQLSDIGFPLDDEFVAVLMLSGLTSDFDPLIMALENSNTKLHSDTVKGKLLQEFQRREEKEVTSHEVALVTKKQFRCFRCKKPGHAKRDCPKNDNSNKKQFNKVNTTSKEKALVSALSCLQAEGSGGCSQEVNSQAEGSGGCSQEKPDTNTTASEIQPTVSDSSNEVTLQSDGRKRHRKNICYYESDSEADNPLDETYIPEESSGDSESSAFMEAEDAEVAQMAAMLGAEILVLSMKHYLITGLVLMPQMWVIVWMPLGLINYPEMDDIGHACSTPISCF</sequence>
<dbReference type="Pfam" id="PF14223">
    <property type="entry name" value="Retrotran_gag_2"/>
    <property type="match status" value="1"/>
</dbReference>
<proteinExistence type="predicted"/>
<feature type="region of interest" description="Disordered" evidence="2">
    <location>
        <begin position="211"/>
        <end position="231"/>
    </location>
</feature>
<feature type="compositionally biased region" description="Polar residues" evidence="2">
    <location>
        <begin position="277"/>
        <end position="299"/>
    </location>
</feature>
<evidence type="ECO:0000256" key="1">
    <source>
        <dbReference type="PROSITE-ProRule" id="PRU00047"/>
    </source>
</evidence>
<keyword evidence="1" id="KW-0863">Zinc-finger</keyword>
<dbReference type="Gene3D" id="4.10.60.10">
    <property type="entry name" value="Zinc finger, CCHC-type"/>
    <property type="match status" value="1"/>
</dbReference>
<feature type="compositionally biased region" description="Polar residues" evidence="2">
    <location>
        <begin position="256"/>
        <end position="265"/>
    </location>
</feature>
<dbReference type="Pfam" id="PF00098">
    <property type="entry name" value="zf-CCHC"/>
    <property type="match status" value="1"/>
</dbReference>
<dbReference type="SUPFAM" id="SSF57756">
    <property type="entry name" value="Retrovirus zinc finger-like domains"/>
    <property type="match status" value="1"/>
</dbReference>
<dbReference type="PANTHER" id="PTHR47481">
    <property type="match status" value="1"/>
</dbReference>
<name>A0A2A4K3A2_HELVI</name>